<evidence type="ECO:0000259" key="2">
    <source>
        <dbReference type="SMART" id="SM00543"/>
    </source>
</evidence>
<feature type="domain" description="MIF4G" evidence="2">
    <location>
        <begin position="1"/>
        <end position="181"/>
    </location>
</feature>
<dbReference type="InterPro" id="IPR003890">
    <property type="entry name" value="MIF4G-like_typ-3"/>
</dbReference>
<dbReference type="GO" id="GO:0003729">
    <property type="term" value="F:mRNA binding"/>
    <property type="evidence" value="ECO:0007669"/>
    <property type="project" value="TreeGrafter"/>
</dbReference>
<dbReference type="PANTHER" id="PTHR23253">
    <property type="entry name" value="EUKARYOTIC TRANSLATION INITIATION FACTOR 4 GAMMA"/>
    <property type="match status" value="1"/>
</dbReference>
<dbReference type="EMBL" id="BMAV01014424">
    <property type="protein sequence ID" value="GFY62803.1"/>
    <property type="molecule type" value="Genomic_DNA"/>
</dbReference>
<evidence type="ECO:0000256" key="1">
    <source>
        <dbReference type="SAM" id="MobiDB-lite"/>
    </source>
</evidence>
<dbReference type="PANTHER" id="PTHR23253:SF78">
    <property type="entry name" value="EUKARYOTIC TRANSLATION INITIATION FACTOR 4G1, ISOFORM B-RELATED"/>
    <property type="match status" value="1"/>
</dbReference>
<dbReference type="SUPFAM" id="SSF48371">
    <property type="entry name" value="ARM repeat"/>
    <property type="match status" value="1"/>
</dbReference>
<protein>
    <submittedName>
        <fullName evidence="3">Eukaryotic translation initiation factor 4 gamma 3</fullName>
    </submittedName>
</protein>
<dbReference type="InterPro" id="IPR016024">
    <property type="entry name" value="ARM-type_fold"/>
</dbReference>
<name>A0A8X6Y237_9ARAC</name>
<feature type="compositionally biased region" description="Low complexity" evidence="1">
    <location>
        <begin position="282"/>
        <end position="294"/>
    </location>
</feature>
<dbReference type="Proteomes" id="UP000886998">
    <property type="component" value="Unassembled WGS sequence"/>
</dbReference>
<keyword evidence="4" id="KW-1185">Reference proteome</keyword>
<evidence type="ECO:0000313" key="3">
    <source>
        <dbReference type="EMBL" id="GFY62803.1"/>
    </source>
</evidence>
<dbReference type="GO" id="GO:0003743">
    <property type="term" value="F:translation initiation factor activity"/>
    <property type="evidence" value="ECO:0007669"/>
    <property type="project" value="UniProtKB-KW"/>
</dbReference>
<sequence length="308" mass="35641">MKLVVDLIYENAIYEPYFCVLYANLCKHLATKTPFANQPDGHADFHTLLLTTCQNRFEEKFNEFIHNTLPCQQIEEMKKLKTRWIGNIRFMGELYKFNMIQTVVILDCIKTLLKLADEDSLECFCWLMKTAGKELESSKDFEEKLPMDEYFTQIQKVVDNRLTCSRIRFMLQDIIDLRKNDWVPRRVENIPRTIDEIRKEAASEAQKQIKMYQKIVSNVDIPHNSRVNSTCHNSCLCGAERSKENTKINLSALNISESKLETPNEVKGLLFARGKKGKKSSFKSNSKRNSSNAENKNESQGSSSKSEL</sequence>
<evidence type="ECO:0000313" key="4">
    <source>
        <dbReference type="Proteomes" id="UP000886998"/>
    </source>
</evidence>
<feature type="region of interest" description="Disordered" evidence="1">
    <location>
        <begin position="271"/>
        <end position="308"/>
    </location>
</feature>
<accession>A0A8X6Y237</accession>
<dbReference type="AlphaFoldDB" id="A0A8X6Y237"/>
<dbReference type="OrthoDB" id="6424221at2759"/>
<comment type="caution">
    <text evidence="3">The sequence shown here is derived from an EMBL/GenBank/DDBJ whole genome shotgun (WGS) entry which is preliminary data.</text>
</comment>
<dbReference type="Pfam" id="PF02854">
    <property type="entry name" value="MIF4G"/>
    <property type="match status" value="1"/>
</dbReference>
<reference evidence="3" key="1">
    <citation type="submission" date="2020-08" db="EMBL/GenBank/DDBJ databases">
        <title>Multicomponent nature underlies the extraordinary mechanical properties of spider dragline silk.</title>
        <authorList>
            <person name="Kono N."/>
            <person name="Nakamura H."/>
            <person name="Mori M."/>
            <person name="Yoshida Y."/>
            <person name="Ohtoshi R."/>
            <person name="Malay A.D."/>
            <person name="Moran D.A.P."/>
            <person name="Tomita M."/>
            <person name="Numata K."/>
            <person name="Arakawa K."/>
        </authorList>
    </citation>
    <scope>NUCLEOTIDE SEQUENCE</scope>
</reference>
<keyword evidence="3" id="KW-0648">Protein biosynthesis</keyword>
<dbReference type="SMART" id="SM00543">
    <property type="entry name" value="MIF4G"/>
    <property type="match status" value="1"/>
</dbReference>
<proteinExistence type="predicted"/>
<organism evidence="3 4">
    <name type="scientific">Trichonephila inaurata madagascariensis</name>
    <dbReference type="NCBI Taxonomy" id="2747483"/>
    <lineage>
        <taxon>Eukaryota</taxon>
        <taxon>Metazoa</taxon>
        <taxon>Ecdysozoa</taxon>
        <taxon>Arthropoda</taxon>
        <taxon>Chelicerata</taxon>
        <taxon>Arachnida</taxon>
        <taxon>Araneae</taxon>
        <taxon>Araneomorphae</taxon>
        <taxon>Entelegynae</taxon>
        <taxon>Araneoidea</taxon>
        <taxon>Nephilidae</taxon>
        <taxon>Trichonephila</taxon>
        <taxon>Trichonephila inaurata</taxon>
    </lineage>
</organism>
<dbReference type="GO" id="GO:0016281">
    <property type="term" value="C:eukaryotic translation initiation factor 4F complex"/>
    <property type="evidence" value="ECO:0007669"/>
    <property type="project" value="TreeGrafter"/>
</dbReference>
<dbReference type="Gene3D" id="1.25.40.180">
    <property type="match status" value="1"/>
</dbReference>
<gene>
    <name evidence="3" type="primary">EIF4G3</name>
    <name evidence="3" type="ORF">TNIN_385151</name>
</gene>
<keyword evidence="3" id="KW-0396">Initiation factor</keyword>